<reference evidence="6 7" key="1">
    <citation type="journal article" date="2025" name="Microbiol. Resour. Announc.">
        <title>Draft genome sequences for Neonectria magnoliae and Neonectria punicea, canker pathogens of Liriodendron tulipifera and Acer saccharum in West Virginia.</title>
        <authorList>
            <person name="Petronek H.M."/>
            <person name="Kasson M.T."/>
            <person name="Metheny A.M."/>
            <person name="Stauder C.M."/>
            <person name="Lovett B."/>
            <person name="Lynch S.C."/>
            <person name="Garnas J.R."/>
            <person name="Kasson L.R."/>
            <person name="Stajich J.E."/>
        </authorList>
    </citation>
    <scope>NUCLEOTIDE SEQUENCE [LARGE SCALE GENOMIC DNA]</scope>
    <source>
        <strain evidence="6 7">NRRL 64653</strain>
    </source>
</reference>
<sequence>MSIIVMENSADLEQAHDQPKKCSEHTRQAWLTVSGSFLVYFVSFGYMNSFGYFQDYYTKNDLADFSPSLVSFIGSLQLGLMYLVGPAAGVLCDAYGATWLYLVAAIGGIVSCVRVSFATPEHIWQHMLSQGVLFGITVPFGTNVALPIANQHFKQSRALALGVVASGSSLDGVCLPIMYSYLVPQIGFSWSLRLTALIILVFYGAVILISTPKLPRKPLQSARNILDFGGFRDVRYCTLALANVVGNFGFYVPFFYLEPYLTIHHLGEAVSPYLLPMINGSSFFGRIIGGFAADHVGGLNLLYPLTILSGIICLTVWLAATGVGMVVSFACLYGFCSGIFVSVMSSVIVGISPENKIGARLGAFSTWSAIGVFTGTPIGGAIVKNGTPLRHMIVYTGTCMTVAGALLLVARLLCDRSLRTKW</sequence>
<keyword evidence="3" id="KW-0325">Glycoprotein</keyword>
<evidence type="ECO:0000259" key="5">
    <source>
        <dbReference type="PROSITE" id="PS50850"/>
    </source>
</evidence>
<comment type="caution">
    <text evidence="6">The sequence shown here is derived from an EMBL/GenBank/DDBJ whole genome shotgun (WGS) entry which is preliminary data.</text>
</comment>
<keyword evidence="7" id="KW-1185">Reference proteome</keyword>
<keyword evidence="4" id="KW-1133">Transmembrane helix</keyword>
<evidence type="ECO:0000256" key="4">
    <source>
        <dbReference type="SAM" id="Phobius"/>
    </source>
</evidence>
<feature type="transmembrane region" description="Helical" evidence="4">
    <location>
        <begin position="269"/>
        <end position="289"/>
    </location>
</feature>
<keyword evidence="4" id="KW-0812">Transmembrane</keyword>
<dbReference type="Gene3D" id="1.20.1250.20">
    <property type="entry name" value="MFS general substrate transporter like domains"/>
    <property type="match status" value="1"/>
</dbReference>
<keyword evidence="4" id="KW-0472">Membrane</keyword>
<feature type="transmembrane region" description="Helical" evidence="4">
    <location>
        <begin position="69"/>
        <end position="92"/>
    </location>
</feature>
<feature type="transmembrane region" description="Helical" evidence="4">
    <location>
        <begin position="301"/>
        <end position="320"/>
    </location>
</feature>
<dbReference type="InterPro" id="IPR050327">
    <property type="entry name" value="Proton-linked_MCT"/>
</dbReference>
<dbReference type="Proteomes" id="UP001498476">
    <property type="component" value="Unassembled WGS sequence"/>
</dbReference>
<protein>
    <recommendedName>
        <fullName evidence="5">Major facilitator superfamily (MFS) profile domain-containing protein</fullName>
    </recommendedName>
</protein>
<dbReference type="PROSITE" id="PS50850">
    <property type="entry name" value="MFS"/>
    <property type="match status" value="1"/>
</dbReference>
<dbReference type="SUPFAM" id="SSF103473">
    <property type="entry name" value="MFS general substrate transporter"/>
    <property type="match status" value="1"/>
</dbReference>
<feature type="transmembrane region" description="Helical" evidence="4">
    <location>
        <begin position="29"/>
        <end position="49"/>
    </location>
</feature>
<proteinExistence type="inferred from homology"/>
<feature type="transmembrane region" description="Helical" evidence="4">
    <location>
        <begin position="99"/>
        <end position="117"/>
    </location>
</feature>
<dbReference type="PANTHER" id="PTHR11360:SF281">
    <property type="entry name" value="ASPYRIDONES EFFLUX PROTEIN APDF-RELATED"/>
    <property type="match status" value="1"/>
</dbReference>
<gene>
    <name evidence="6" type="ORF">QQX98_004676</name>
</gene>
<accession>A0ABR1H8Q5</accession>
<organism evidence="6 7">
    <name type="scientific">Neonectria punicea</name>
    <dbReference type="NCBI Taxonomy" id="979145"/>
    <lineage>
        <taxon>Eukaryota</taxon>
        <taxon>Fungi</taxon>
        <taxon>Dikarya</taxon>
        <taxon>Ascomycota</taxon>
        <taxon>Pezizomycotina</taxon>
        <taxon>Sordariomycetes</taxon>
        <taxon>Hypocreomycetidae</taxon>
        <taxon>Hypocreales</taxon>
        <taxon>Nectriaceae</taxon>
        <taxon>Neonectria</taxon>
    </lineage>
</organism>
<feature type="transmembrane region" description="Helical" evidence="4">
    <location>
        <begin position="236"/>
        <end position="257"/>
    </location>
</feature>
<feature type="transmembrane region" description="Helical" evidence="4">
    <location>
        <begin position="123"/>
        <end position="146"/>
    </location>
</feature>
<feature type="domain" description="Major facilitator superfamily (MFS) profile" evidence="5">
    <location>
        <begin position="197"/>
        <end position="422"/>
    </location>
</feature>
<evidence type="ECO:0000313" key="7">
    <source>
        <dbReference type="Proteomes" id="UP001498476"/>
    </source>
</evidence>
<feature type="transmembrane region" description="Helical" evidence="4">
    <location>
        <begin position="194"/>
        <end position="215"/>
    </location>
</feature>
<name>A0ABR1H8Q5_9HYPO</name>
<evidence type="ECO:0000313" key="6">
    <source>
        <dbReference type="EMBL" id="KAK7417242.1"/>
    </source>
</evidence>
<feature type="transmembrane region" description="Helical" evidence="4">
    <location>
        <begin position="326"/>
        <end position="349"/>
    </location>
</feature>
<feature type="transmembrane region" description="Helical" evidence="4">
    <location>
        <begin position="361"/>
        <end position="380"/>
    </location>
</feature>
<feature type="transmembrane region" description="Helical" evidence="4">
    <location>
        <begin position="392"/>
        <end position="414"/>
    </location>
</feature>
<dbReference type="InterPro" id="IPR036259">
    <property type="entry name" value="MFS_trans_sf"/>
</dbReference>
<comment type="subcellular location">
    <subcellularLocation>
        <location evidence="1">Membrane</location>
        <topology evidence="1">Multi-pass membrane protein</topology>
    </subcellularLocation>
</comment>
<dbReference type="Pfam" id="PF07690">
    <property type="entry name" value="MFS_1"/>
    <property type="match status" value="1"/>
</dbReference>
<dbReference type="InterPro" id="IPR011701">
    <property type="entry name" value="MFS"/>
</dbReference>
<dbReference type="EMBL" id="JAZAVJ010000059">
    <property type="protein sequence ID" value="KAK7417242.1"/>
    <property type="molecule type" value="Genomic_DNA"/>
</dbReference>
<dbReference type="PANTHER" id="PTHR11360">
    <property type="entry name" value="MONOCARBOXYLATE TRANSPORTER"/>
    <property type="match status" value="1"/>
</dbReference>
<evidence type="ECO:0000256" key="3">
    <source>
        <dbReference type="ARBA" id="ARBA00023180"/>
    </source>
</evidence>
<dbReference type="InterPro" id="IPR020846">
    <property type="entry name" value="MFS_dom"/>
</dbReference>
<feature type="transmembrane region" description="Helical" evidence="4">
    <location>
        <begin position="158"/>
        <end position="182"/>
    </location>
</feature>
<evidence type="ECO:0000256" key="1">
    <source>
        <dbReference type="ARBA" id="ARBA00004141"/>
    </source>
</evidence>
<comment type="similarity">
    <text evidence="2">Belongs to the major facilitator superfamily. Monocarboxylate porter (TC 2.A.1.13) family.</text>
</comment>
<evidence type="ECO:0000256" key="2">
    <source>
        <dbReference type="ARBA" id="ARBA00006727"/>
    </source>
</evidence>